<proteinExistence type="predicted"/>
<dbReference type="EMBL" id="JBJUIK010000004">
    <property type="protein sequence ID" value="KAL3531475.1"/>
    <property type="molecule type" value="Genomic_DNA"/>
</dbReference>
<name>A0ABD3AJX7_9GENT</name>
<protein>
    <submittedName>
        <fullName evidence="1">Uncharacterized protein</fullName>
    </submittedName>
</protein>
<comment type="caution">
    <text evidence="1">The sequence shown here is derived from an EMBL/GenBank/DDBJ whole genome shotgun (WGS) entry which is preliminary data.</text>
</comment>
<evidence type="ECO:0000313" key="2">
    <source>
        <dbReference type="Proteomes" id="UP001630127"/>
    </source>
</evidence>
<accession>A0ABD3AJX7</accession>
<organism evidence="1 2">
    <name type="scientific">Cinchona calisaya</name>
    <dbReference type="NCBI Taxonomy" id="153742"/>
    <lineage>
        <taxon>Eukaryota</taxon>
        <taxon>Viridiplantae</taxon>
        <taxon>Streptophyta</taxon>
        <taxon>Embryophyta</taxon>
        <taxon>Tracheophyta</taxon>
        <taxon>Spermatophyta</taxon>
        <taxon>Magnoliopsida</taxon>
        <taxon>eudicotyledons</taxon>
        <taxon>Gunneridae</taxon>
        <taxon>Pentapetalae</taxon>
        <taxon>asterids</taxon>
        <taxon>lamiids</taxon>
        <taxon>Gentianales</taxon>
        <taxon>Rubiaceae</taxon>
        <taxon>Cinchonoideae</taxon>
        <taxon>Cinchoneae</taxon>
        <taxon>Cinchona</taxon>
    </lineage>
</organism>
<sequence length="72" mass="8894">MDNLFLSSDFRVEILEYEKVARDFGKELEKEDDKNIFFMAEQLQFSDDQMETWRREFQRIEEEVDEEGFEEL</sequence>
<dbReference type="AlphaFoldDB" id="A0ABD3AJX7"/>
<keyword evidence="2" id="KW-1185">Reference proteome</keyword>
<evidence type="ECO:0000313" key="1">
    <source>
        <dbReference type="EMBL" id="KAL3531475.1"/>
    </source>
</evidence>
<dbReference type="Proteomes" id="UP001630127">
    <property type="component" value="Unassembled WGS sequence"/>
</dbReference>
<reference evidence="1 2" key="1">
    <citation type="submission" date="2024-11" db="EMBL/GenBank/DDBJ databases">
        <title>A near-complete genome assembly of Cinchona calisaya.</title>
        <authorList>
            <person name="Lian D.C."/>
            <person name="Zhao X.W."/>
            <person name="Wei L."/>
        </authorList>
    </citation>
    <scope>NUCLEOTIDE SEQUENCE [LARGE SCALE GENOMIC DNA]</scope>
    <source>
        <tissue evidence="1">Nenye</tissue>
    </source>
</reference>
<gene>
    <name evidence="1" type="ORF">ACH5RR_010797</name>
</gene>